<reference evidence="2" key="1">
    <citation type="journal article" date="2024" name="Environ. Microbiol. Rep.">
        <title>Hiding in plain sight: The discovery of complete genomes of 11 hypothetical spindle-shaped viruses that putatively infect mesophilic ammonia-oxidizing archaea.</title>
        <authorList>
            <person name="Ni Y."/>
            <person name="Xu T."/>
            <person name="Yan S."/>
            <person name="Chen L."/>
            <person name="Wang Y."/>
        </authorList>
    </citation>
    <scope>NUCLEOTIDE SEQUENCE</scope>
    <source>
        <strain evidence="2">NMJ1</strain>
    </source>
</reference>
<feature type="transmembrane region" description="Helical" evidence="1">
    <location>
        <begin position="20"/>
        <end position="43"/>
    </location>
</feature>
<name>A0AAT9J9G1_9VIRU</name>
<accession>A0AAT9J9G1</accession>
<keyword evidence="1" id="KW-0472">Membrane</keyword>
<proteinExistence type="predicted"/>
<reference evidence="2" key="2">
    <citation type="submission" date="2024-03" db="EMBL/GenBank/DDBJ databases">
        <authorList>
            <person name="Ni Y."/>
            <person name="Xu T."/>
            <person name="Yan S."/>
            <person name="Chen L."/>
            <person name="Wang Y."/>
        </authorList>
    </citation>
    <scope>NUCLEOTIDE SEQUENCE</scope>
    <source>
        <strain evidence="2">NMJ1</strain>
    </source>
</reference>
<dbReference type="EMBL" id="BK067785">
    <property type="protein sequence ID" value="DBA51841.1"/>
    <property type="molecule type" value="Genomic_DNA"/>
</dbReference>
<evidence type="ECO:0000256" key="1">
    <source>
        <dbReference type="SAM" id="Phobius"/>
    </source>
</evidence>
<protein>
    <submittedName>
        <fullName evidence="2">ORF38</fullName>
    </submittedName>
</protein>
<keyword evidence="1" id="KW-0812">Transmembrane</keyword>
<organism evidence="2">
    <name type="scientific">Nitrosopumilaceae spindle-shaped virus</name>
    <dbReference type="NCBI Taxonomy" id="3065433"/>
    <lineage>
        <taxon>Viruses</taxon>
    </lineage>
</organism>
<keyword evidence="1" id="KW-1133">Transmembrane helix</keyword>
<sequence length="112" mass="13270">MTDRKYNGRYDKLPPFKRFLHKNTGFIVMGTVLTIVLVGWTIYDSELEFFHSWNCEKILYYMMSVENYGYPDHNDLTPEQHIKLHKLYANDCGVDKFTPPDTLEMNHGFTEP</sequence>
<evidence type="ECO:0000313" key="2">
    <source>
        <dbReference type="EMBL" id="DBA51841.1"/>
    </source>
</evidence>